<dbReference type="EMBL" id="BGZK01000092">
    <property type="protein sequence ID" value="GBP18026.1"/>
    <property type="molecule type" value="Genomic_DNA"/>
</dbReference>
<proteinExistence type="predicted"/>
<organism evidence="1 2">
    <name type="scientific">Eumeta variegata</name>
    <name type="common">Bagworm moth</name>
    <name type="synonym">Eumeta japonica</name>
    <dbReference type="NCBI Taxonomy" id="151549"/>
    <lineage>
        <taxon>Eukaryota</taxon>
        <taxon>Metazoa</taxon>
        <taxon>Ecdysozoa</taxon>
        <taxon>Arthropoda</taxon>
        <taxon>Hexapoda</taxon>
        <taxon>Insecta</taxon>
        <taxon>Pterygota</taxon>
        <taxon>Neoptera</taxon>
        <taxon>Endopterygota</taxon>
        <taxon>Lepidoptera</taxon>
        <taxon>Glossata</taxon>
        <taxon>Ditrysia</taxon>
        <taxon>Tineoidea</taxon>
        <taxon>Psychidae</taxon>
        <taxon>Oiketicinae</taxon>
        <taxon>Eumeta</taxon>
    </lineage>
</organism>
<dbReference type="Proteomes" id="UP000299102">
    <property type="component" value="Unassembled WGS sequence"/>
</dbReference>
<protein>
    <submittedName>
        <fullName evidence="1">Uncharacterized protein</fullName>
    </submittedName>
</protein>
<dbReference type="AlphaFoldDB" id="A0A4C1TWJ8"/>
<reference evidence="1 2" key="1">
    <citation type="journal article" date="2019" name="Commun. Biol.">
        <title>The bagworm genome reveals a unique fibroin gene that provides high tensile strength.</title>
        <authorList>
            <person name="Kono N."/>
            <person name="Nakamura H."/>
            <person name="Ohtoshi R."/>
            <person name="Tomita M."/>
            <person name="Numata K."/>
            <person name="Arakawa K."/>
        </authorList>
    </citation>
    <scope>NUCLEOTIDE SEQUENCE [LARGE SCALE GENOMIC DNA]</scope>
</reference>
<name>A0A4C1TWJ8_EUMVA</name>
<sequence length="220" mass="24303">MRSDVAADRYLPKSLSTACIEKSCPRVSCSFFLREHCLPNERTANNRAIDDRTNNNSNHCYVLIYAQRSSKQLVIRGERYRDNIAVRADRPPPAAESKLSKGAGPVPFKFKELFISRITASPLPALKSAFAERSRYARGIPSDNDPEVQKYSIGIAIEMGNKIESATSIGFEMGSLQGSMLKEKADTQRIPYGGKYHKTSVVLTSCPSDVAPARAPSERS</sequence>
<comment type="caution">
    <text evidence="1">The sequence shown here is derived from an EMBL/GenBank/DDBJ whole genome shotgun (WGS) entry which is preliminary data.</text>
</comment>
<evidence type="ECO:0000313" key="2">
    <source>
        <dbReference type="Proteomes" id="UP000299102"/>
    </source>
</evidence>
<accession>A0A4C1TWJ8</accession>
<gene>
    <name evidence="1" type="ORF">EVAR_16972_1</name>
</gene>
<evidence type="ECO:0000313" key="1">
    <source>
        <dbReference type="EMBL" id="GBP18026.1"/>
    </source>
</evidence>
<keyword evidence="2" id="KW-1185">Reference proteome</keyword>